<dbReference type="GO" id="GO:0009116">
    <property type="term" value="P:nucleoside metabolic process"/>
    <property type="evidence" value="ECO:0007669"/>
    <property type="project" value="InterPro"/>
</dbReference>
<dbReference type="InterPro" id="IPR019775">
    <property type="entry name" value="WD40_repeat_CS"/>
</dbReference>
<dbReference type="Gene3D" id="2.130.10.10">
    <property type="entry name" value="YVTN repeat-like/Quinoprotein amine dehydrogenase"/>
    <property type="match status" value="3"/>
</dbReference>
<evidence type="ECO:0000313" key="7">
    <source>
        <dbReference type="EMBL" id="KAF4227765.1"/>
    </source>
</evidence>
<keyword evidence="1 3" id="KW-0853">WD repeat</keyword>
<feature type="repeat" description="WD" evidence="3">
    <location>
        <begin position="889"/>
        <end position="930"/>
    </location>
</feature>
<sequence>MASPALEEYQIGWICALPIEAAAAQEMLDEHFGTLEEQDNEDTIIYKLGRMGKHYVVIACLGGHYGTTSATIAANNMMRTFSKSLRIGLMVGIAGGIPSAANDIRLGDVVISYPTHTCGGVLQHDMGKISEDGKLTRTDSMNRPPRLLLTAVNNMRAAELTSDPCYLSYINKVIQRNRRTRQNFSRPDPRYDRLFQIQYDHPSDAATCDGCLAEWEVERDEREDHNPQSHYGIIASGNAVIKHGGVRERLRKETGALCFDMDAAGLMLEFPCIVVRGICDYSDSHKNKQWQGYAALVAAAYARELLGYVPRGQVSHEKLVAEITSLVGDLRTLSVEETLDLKKLKIVDRVAFDSYENQQHECLPGTRVGLLRELEDWTTSPDGKCIFWLSGTPGTGKSTICRTFALTRVPQMIPAFQEAVECDPGIPEEGLREQFNKLFLHPLLGMKQAQTTYMVIVIDGLDECKQEDDIQVLLQLLPQVQRSNSVQLRFLLTSRPELPIRMGFRRTTSDHQDLVLHEIFSPEIEHDIRLYFEKQFSQLQQERSFPSDWPGDETIETLVAKSVPVFNYAATIYRYISDIAGDPEKRLRGILADQTIHMSQMDSIYMPVLNQLLAGQDRWETQRLGQEFKEIAGPIILLATPLSIYALSQLMEMGTDDISRRLNPFHSVLDIPDNLDTPIRLLHVSFRDFLLDPGKKDSSPFWIDEKEVHENITTQCIKVMTRSLKMNICNLSGYDTQRRDIGILSIRHCLPPELQYSCRNWAEHLMQSKDSARLLHDAFLFLKKHFLHWMEVMSILGVVSEVVEVIRRLQKGIQAAEDPRVSEFLYDAWRFTLKNMQIADTTPLQLYYSALVFTPKKSIIRKTFYAEVPSEIPHWSMSEESWGAELQTLRGHSDRVQSVAVSRDGRLLASGSYDNTIKLWDLNTGKLRQTLEGHSHLIQSVAFSLDGRLMASGSYDKSIKLWDPATGELRQNLEGQSRSIQSVAFSPDGRLLASGSYDKTIKLWDPTTGELWQTLEGHSDSIQSVAFSPEGRLLASSSIDKTIKLWDPTTGELWQTLKGHSHSIQSVAFSPDGQLLASSSIDKTIKLWDPSTGAELQALIGHSASVHSVAFSPDGRLLASGSTDKTLRIWELPVLKALGPLDDKNSYAVVHDEMANDDVSDISAQDSLWSGHSTEDSQSSFGDLHVSQEACEKLADVLCKDQDLRQLYLEALTMFGKERFSKNHDEILKRFFKSLRSEVNDTLHLQAVRLLRYPSSRRQVTEWIHRLCIPSPEPEVLRSRQAFFDQKESRDEMLNRFLQSQGFDSHGGIGRQDELDNEMSSEDSTGDDEVSSEDDAKEKVHFEQLQTVITFLTSGPSYELLKSNIYLLIHPPTSIPDAIQLGGVRSLRKLLEKQFNKVAIGEYAWIKELSEAGYSYYEIADLVCQDEIDAPWIYFEPEHSNSPGMYPEDGAHVQGCVHSCSGNLTIPDEPQPRSFCYGEPTGAEEIQELCGLAGVIPTSRNPNQWNGAVTFKEQNSVAIVTYARFRENGKLDSRTVLDRITTALNRSCAAAGHMQASGLCCDSFTVIVHQTPEPEHDVGTTPVSLCRISFLSALQILAELKDLSSCYKITESNLANALRLLHGLLGSIFQSCPEIFRPDDLDGSLHSLSLMVQLISLGLLSYNQGHVGPIQPFFLDTPQSKILLAGSKACESHPKGIIAELTNLTCIGDMVGGPVLTFKIDQLPTDVPCLQDERRFDLLATAEDLLDTWGPGSFIVHRDSSASPCAIKICGGIVYAPRENALKFHWSPAPHLGLLPPAYLNPRSKICIGSLVAVNPDCNINERECWERSCCAFENLGVHDDFWTHDESQVGFQAGNYILLQANIIKHRLPGKTLKQIILEWEMEMLIPALSCLWGLQVSFCTGVTKRVPLRELIADVLPTFAKTFIRERALWLELEKQHHILDVFRTDAFQEWLEKLPPILYNYLMRVVRRIILALQSTGIDPEGRYLSVAWPYGSPPFRSPLPGDATFVHAFDTRAKEQVENEYPSLYSSTALYVKIGYWVEYGESSRSKDSDHVTDFNALYHRRKLGGGNDGCDGMFGSACMQALKKELPPQGLTVLKDREWSPSDFRRKR</sequence>
<dbReference type="Pfam" id="PF24883">
    <property type="entry name" value="NPHP3_N"/>
    <property type="match status" value="1"/>
</dbReference>
<feature type="repeat" description="WD" evidence="3">
    <location>
        <begin position="1099"/>
        <end position="1132"/>
    </location>
</feature>
<dbReference type="InterPro" id="IPR001680">
    <property type="entry name" value="WD40_rpt"/>
</dbReference>
<evidence type="ECO:0000259" key="5">
    <source>
        <dbReference type="Pfam" id="PF01048"/>
    </source>
</evidence>
<feature type="repeat" description="WD" evidence="3">
    <location>
        <begin position="1015"/>
        <end position="1056"/>
    </location>
</feature>
<feature type="domain" description="Nucleoside phosphorylase" evidence="5">
    <location>
        <begin position="11"/>
        <end position="289"/>
    </location>
</feature>
<feature type="domain" description="Nephrocystin 3-like N-terminal" evidence="6">
    <location>
        <begin position="407"/>
        <end position="495"/>
    </location>
</feature>
<dbReference type="SUPFAM" id="SSF50978">
    <property type="entry name" value="WD40 repeat-like"/>
    <property type="match status" value="1"/>
</dbReference>
<dbReference type="Proteomes" id="UP000653565">
    <property type="component" value="Unassembled WGS sequence"/>
</dbReference>
<dbReference type="Gene3D" id="3.40.50.300">
    <property type="entry name" value="P-loop containing nucleotide triphosphate hydrolases"/>
    <property type="match status" value="1"/>
</dbReference>
<evidence type="ECO:0000259" key="6">
    <source>
        <dbReference type="Pfam" id="PF24883"/>
    </source>
</evidence>
<protein>
    <submittedName>
        <fullName evidence="7">Uncharacterized protein</fullName>
    </submittedName>
</protein>
<feature type="region of interest" description="Disordered" evidence="4">
    <location>
        <begin position="1301"/>
        <end position="1335"/>
    </location>
</feature>
<dbReference type="PANTHER" id="PTHR46082">
    <property type="entry name" value="ATP/GTP-BINDING PROTEIN-RELATED"/>
    <property type="match status" value="1"/>
</dbReference>
<feature type="repeat" description="WD" evidence="3">
    <location>
        <begin position="931"/>
        <end position="972"/>
    </location>
</feature>
<accession>A0A8H4GTE9</accession>
<evidence type="ECO:0000256" key="1">
    <source>
        <dbReference type="ARBA" id="ARBA00022574"/>
    </source>
</evidence>
<dbReference type="PANTHER" id="PTHR46082:SF11">
    <property type="entry name" value="AAA+ ATPASE DOMAIN-CONTAINING PROTEIN-RELATED"/>
    <property type="match status" value="1"/>
</dbReference>
<evidence type="ECO:0000313" key="8">
    <source>
        <dbReference type="Proteomes" id="UP000653565"/>
    </source>
</evidence>
<dbReference type="CDD" id="cd00200">
    <property type="entry name" value="WD40"/>
    <property type="match status" value="1"/>
</dbReference>
<dbReference type="PROSITE" id="PS50294">
    <property type="entry name" value="WD_REPEATS_REGION"/>
    <property type="match status" value="6"/>
</dbReference>
<feature type="repeat" description="WD" evidence="3">
    <location>
        <begin position="1057"/>
        <end position="1098"/>
    </location>
</feature>
<dbReference type="EMBL" id="JAAAPX010000169">
    <property type="protein sequence ID" value="KAF4227765.1"/>
    <property type="molecule type" value="Genomic_DNA"/>
</dbReference>
<dbReference type="SUPFAM" id="SSF53167">
    <property type="entry name" value="Purine and uridine phosphorylases"/>
    <property type="match status" value="1"/>
</dbReference>
<gene>
    <name evidence="7" type="ORF">CNMCM6805_002627</name>
</gene>
<comment type="caution">
    <text evidence="7">The sequence shown here is derived from an EMBL/GenBank/DDBJ whole genome shotgun (WGS) entry which is preliminary data.</text>
</comment>
<dbReference type="InterPro" id="IPR027417">
    <property type="entry name" value="P-loop_NTPase"/>
</dbReference>
<evidence type="ECO:0000256" key="3">
    <source>
        <dbReference type="PROSITE-ProRule" id="PRU00221"/>
    </source>
</evidence>
<dbReference type="InterPro" id="IPR035994">
    <property type="entry name" value="Nucleoside_phosphorylase_sf"/>
</dbReference>
<keyword evidence="8" id="KW-1185">Reference proteome</keyword>
<dbReference type="InterPro" id="IPR053137">
    <property type="entry name" value="NLR-like"/>
</dbReference>
<dbReference type="PROSITE" id="PS00678">
    <property type="entry name" value="WD_REPEATS_1"/>
    <property type="match status" value="2"/>
</dbReference>
<name>A0A8H4GTE9_9EURO</name>
<dbReference type="InterPro" id="IPR015943">
    <property type="entry name" value="WD40/YVTN_repeat-like_dom_sf"/>
</dbReference>
<keyword evidence="2" id="KW-0677">Repeat</keyword>
<reference evidence="7" key="2">
    <citation type="submission" date="2020-04" db="EMBL/GenBank/DDBJ databases">
        <authorList>
            <person name="Santos R.A.C."/>
            <person name="Steenwyk J.L."/>
            <person name="Rivero-Menendez O."/>
            <person name="Mead M.E."/>
            <person name="Silva L.P."/>
            <person name="Bastos R.W."/>
            <person name="Alastruey-Izquierdo A."/>
            <person name="Goldman G.H."/>
            <person name="Rokas A."/>
        </authorList>
    </citation>
    <scope>NUCLEOTIDE SEQUENCE</scope>
    <source>
        <strain evidence="7">CNM-CM6805</strain>
    </source>
</reference>
<dbReference type="InterPro" id="IPR000845">
    <property type="entry name" value="Nucleoside_phosphorylase_d"/>
</dbReference>
<dbReference type="InterPro" id="IPR056884">
    <property type="entry name" value="NPHP3-like_N"/>
</dbReference>
<dbReference type="Gene3D" id="3.40.50.1580">
    <property type="entry name" value="Nucleoside phosphorylase domain"/>
    <property type="match status" value="1"/>
</dbReference>
<dbReference type="Pfam" id="PF01048">
    <property type="entry name" value="PNP_UDP_1"/>
    <property type="match status" value="1"/>
</dbReference>
<dbReference type="SMART" id="SM00320">
    <property type="entry name" value="WD40"/>
    <property type="match status" value="6"/>
</dbReference>
<reference evidence="7" key="1">
    <citation type="journal article" date="2020" name="bioRxiv">
        <title>Genomic and phenotypic heterogeneity of clinical isolates of the human pathogens Aspergillus fumigatus, Aspergillus lentulus and Aspergillus fumigatiaffinis.</title>
        <authorList>
            <person name="dos Santos R.A.C."/>
            <person name="Steenwyk J.L."/>
            <person name="Rivero-Menendez O."/>
            <person name="Mead M.E."/>
            <person name="Silva L.P."/>
            <person name="Bastos R.W."/>
            <person name="Alastruey-Izquierdo A."/>
            <person name="Goldman G.H."/>
            <person name="Rokas A."/>
        </authorList>
    </citation>
    <scope>NUCLEOTIDE SEQUENCE</scope>
    <source>
        <strain evidence="7">CNM-CM6805</strain>
    </source>
</reference>
<dbReference type="SUPFAM" id="SSF52540">
    <property type="entry name" value="P-loop containing nucleoside triphosphate hydrolases"/>
    <property type="match status" value="1"/>
</dbReference>
<evidence type="ECO:0000256" key="4">
    <source>
        <dbReference type="SAM" id="MobiDB-lite"/>
    </source>
</evidence>
<dbReference type="InterPro" id="IPR020472">
    <property type="entry name" value="WD40_PAC1"/>
</dbReference>
<dbReference type="Pfam" id="PF00400">
    <property type="entry name" value="WD40"/>
    <property type="match status" value="1"/>
</dbReference>
<dbReference type="Pfam" id="PF25173">
    <property type="entry name" value="Beta-prop_WDR3_1st"/>
    <property type="match status" value="1"/>
</dbReference>
<dbReference type="PROSITE" id="PS50082">
    <property type="entry name" value="WD_REPEATS_2"/>
    <property type="match status" value="6"/>
</dbReference>
<dbReference type="InterPro" id="IPR036322">
    <property type="entry name" value="WD40_repeat_dom_sf"/>
</dbReference>
<evidence type="ECO:0000256" key="2">
    <source>
        <dbReference type="ARBA" id="ARBA00022737"/>
    </source>
</evidence>
<feature type="compositionally biased region" description="Acidic residues" evidence="4">
    <location>
        <begin position="1315"/>
        <end position="1333"/>
    </location>
</feature>
<feature type="repeat" description="WD" evidence="3">
    <location>
        <begin position="973"/>
        <end position="1014"/>
    </location>
</feature>
<dbReference type="PRINTS" id="PR00320">
    <property type="entry name" value="GPROTEINBRPT"/>
</dbReference>
<proteinExistence type="predicted"/>
<dbReference type="GO" id="GO:0003824">
    <property type="term" value="F:catalytic activity"/>
    <property type="evidence" value="ECO:0007669"/>
    <property type="project" value="InterPro"/>
</dbReference>
<organism evidence="7 8">
    <name type="scientific">Aspergillus fumigatiaffinis</name>
    <dbReference type="NCBI Taxonomy" id="340414"/>
    <lineage>
        <taxon>Eukaryota</taxon>
        <taxon>Fungi</taxon>
        <taxon>Dikarya</taxon>
        <taxon>Ascomycota</taxon>
        <taxon>Pezizomycotina</taxon>
        <taxon>Eurotiomycetes</taxon>
        <taxon>Eurotiomycetidae</taxon>
        <taxon>Eurotiales</taxon>
        <taxon>Aspergillaceae</taxon>
        <taxon>Aspergillus</taxon>
        <taxon>Aspergillus subgen. Fumigati</taxon>
    </lineage>
</organism>